<dbReference type="Pfam" id="PF04320">
    <property type="entry name" value="YggL_50S_bp"/>
    <property type="match status" value="1"/>
</dbReference>
<comment type="caution">
    <text evidence="1">The sequence shown here is derived from an EMBL/GenBank/DDBJ whole genome shotgun (WGS) entry which is preliminary data.</text>
</comment>
<evidence type="ECO:0000313" key="3">
    <source>
        <dbReference type="Proteomes" id="UP000032869"/>
    </source>
</evidence>
<dbReference type="Proteomes" id="UP000032869">
    <property type="component" value="Unassembled WGS sequence"/>
</dbReference>
<dbReference type="OrthoDB" id="9114861at2"/>
<organism evidence="1 4">
    <name type="scientific">Pectobacterium betavasculorum</name>
    <dbReference type="NCBI Taxonomy" id="55207"/>
    <lineage>
        <taxon>Bacteria</taxon>
        <taxon>Pseudomonadati</taxon>
        <taxon>Pseudomonadota</taxon>
        <taxon>Gammaproteobacteria</taxon>
        <taxon>Enterobacterales</taxon>
        <taxon>Pectobacteriaceae</taxon>
        <taxon>Pectobacterium</taxon>
    </lineage>
</organism>
<gene>
    <name evidence="2" type="ORF">JV35_05625</name>
    <name evidence="1" type="ORF">KP22_08340</name>
</gene>
<dbReference type="NCBIfam" id="NF008685">
    <property type="entry name" value="PRK11702.1"/>
    <property type="match status" value="1"/>
</dbReference>
<protein>
    <recommendedName>
        <fullName evidence="5">DUF469 domain-containing protein</fullName>
    </recommendedName>
</protein>
<reference evidence="3 4" key="1">
    <citation type="submission" date="2014-08" db="EMBL/GenBank/DDBJ databases">
        <title>Genome sequences of NCPPB Pectobacterium isolates.</title>
        <authorList>
            <person name="Glover R.H."/>
            <person name="Sapp M."/>
            <person name="Elphinstone J."/>
        </authorList>
    </citation>
    <scope>NUCLEOTIDE SEQUENCE [LARGE SCALE GENOMIC DNA]</scope>
    <source>
        <strain evidence="2 3">NCPPB 2793</strain>
        <strain evidence="1 4">NCPPB 2795</strain>
    </source>
</reference>
<evidence type="ECO:0000313" key="1">
    <source>
        <dbReference type="EMBL" id="KFX05866.1"/>
    </source>
</evidence>
<dbReference type="InterPro" id="IPR007416">
    <property type="entry name" value="YggL_50S_bp"/>
</dbReference>
<evidence type="ECO:0000313" key="4">
    <source>
        <dbReference type="Proteomes" id="UP000032874"/>
    </source>
</evidence>
<name>A0A093T5X3_9GAMM</name>
<dbReference type="eggNOG" id="COG3171">
    <property type="taxonomic scope" value="Bacteria"/>
</dbReference>
<sequence length="114" mass="13460">MAQARSRRLRKKLHIDEFQELGFSVSFRFPEGTDVEDIDKLMDKFVDDVIEPKGLAFEGSGYLLWEGLICLQKIGHCTEEHRQLVSRWLEEQKLTDVKVSNLFDIWWDLPEHLL</sequence>
<dbReference type="Proteomes" id="UP000032874">
    <property type="component" value="Unassembled WGS sequence"/>
</dbReference>
<dbReference type="PANTHER" id="PTHR38778:SF1">
    <property type="entry name" value="CYTOPLASMIC PROTEIN"/>
    <property type="match status" value="1"/>
</dbReference>
<dbReference type="PANTHER" id="PTHR38778">
    <property type="entry name" value="CYTOPLASMIC PROTEIN-RELATED"/>
    <property type="match status" value="1"/>
</dbReference>
<dbReference type="AlphaFoldDB" id="A0A093T5X3"/>
<dbReference type="GO" id="GO:0005829">
    <property type="term" value="C:cytosol"/>
    <property type="evidence" value="ECO:0007669"/>
    <property type="project" value="TreeGrafter"/>
</dbReference>
<dbReference type="RefSeq" id="WP_039301239.1">
    <property type="nucleotide sequence ID" value="NZ_JAODTE010000002.1"/>
</dbReference>
<keyword evidence="3" id="KW-1185">Reference proteome</keyword>
<evidence type="ECO:0000313" key="2">
    <source>
        <dbReference type="EMBL" id="KFX20684.1"/>
    </source>
</evidence>
<evidence type="ECO:0008006" key="5">
    <source>
        <dbReference type="Google" id="ProtNLM"/>
    </source>
</evidence>
<dbReference type="EMBL" id="JQHL01000002">
    <property type="protein sequence ID" value="KFX20684.1"/>
    <property type="molecule type" value="Genomic_DNA"/>
</dbReference>
<dbReference type="EMBL" id="JQHM01000002">
    <property type="protein sequence ID" value="KFX05866.1"/>
    <property type="molecule type" value="Genomic_DNA"/>
</dbReference>
<dbReference type="STRING" id="55207.KP22_08340"/>
<proteinExistence type="predicted"/>
<accession>A0A093T5X3</accession>